<sequence>MSTKPIINVLYILLVKENGLKSLAPLLSSLALLLPTAPCQTLAVQSGVMSGYKLLMVSANVPDLRLRGADGDLPPGIKDLVLLQIDRAFEEICPTLEVMVLFPDVFKEDSYVGTTGHLHSKAIKVREDYRDLIVVLYDFEYPIV</sequence>
<name>A0ABC9X7V5_GRUJA</name>
<proteinExistence type="predicted"/>
<comment type="caution">
    <text evidence="1">The sequence shown here is derived from an EMBL/GenBank/DDBJ whole genome shotgun (WGS) entry which is preliminary data.</text>
</comment>
<evidence type="ECO:0000313" key="2">
    <source>
        <dbReference type="Proteomes" id="UP001623348"/>
    </source>
</evidence>
<organism evidence="1 2">
    <name type="scientific">Grus japonensis</name>
    <name type="common">Japanese crane</name>
    <name type="synonym">Red-crowned crane</name>
    <dbReference type="NCBI Taxonomy" id="30415"/>
    <lineage>
        <taxon>Eukaryota</taxon>
        <taxon>Metazoa</taxon>
        <taxon>Chordata</taxon>
        <taxon>Craniata</taxon>
        <taxon>Vertebrata</taxon>
        <taxon>Euteleostomi</taxon>
        <taxon>Archelosauria</taxon>
        <taxon>Archosauria</taxon>
        <taxon>Dinosauria</taxon>
        <taxon>Saurischia</taxon>
        <taxon>Theropoda</taxon>
        <taxon>Coelurosauria</taxon>
        <taxon>Aves</taxon>
        <taxon>Neognathae</taxon>
        <taxon>Neoaves</taxon>
        <taxon>Gruiformes</taxon>
        <taxon>Gruidae</taxon>
        <taxon>Grus</taxon>
    </lineage>
</organism>
<gene>
    <name evidence="1" type="ORF">GRJ2_001838300</name>
</gene>
<keyword evidence="2" id="KW-1185">Reference proteome</keyword>
<protein>
    <submittedName>
        <fullName evidence="1">Uncharacterized protein</fullName>
    </submittedName>
</protein>
<dbReference type="EMBL" id="BAAFJT010000009">
    <property type="protein sequence ID" value="GAB0193730.1"/>
    <property type="molecule type" value="Genomic_DNA"/>
</dbReference>
<accession>A0ABC9X7V5</accession>
<reference evidence="1 2" key="1">
    <citation type="submission" date="2024-06" db="EMBL/GenBank/DDBJ databases">
        <title>The draft genome of Grus japonensis, version 3.</title>
        <authorList>
            <person name="Nabeshima K."/>
            <person name="Suzuki S."/>
            <person name="Onuma M."/>
        </authorList>
    </citation>
    <scope>NUCLEOTIDE SEQUENCE [LARGE SCALE GENOMIC DNA]</scope>
    <source>
        <strain evidence="1 2">451A</strain>
    </source>
</reference>
<dbReference type="AlphaFoldDB" id="A0ABC9X7V5"/>
<dbReference type="Proteomes" id="UP001623348">
    <property type="component" value="Unassembled WGS sequence"/>
</dbReference>
<evidence type="ECO:0000313" key="1">
    <source>
        <dbReference type="EMBL" id="GAB0193730.1"/>
    </source>
</evidence>